<dbReference type="FunFam" id="2.10.25.10:FF:000038">
    <property type="entry name" value="Fibrillin 2"/>
    <property type="match status" value="1"/>
</dbReference>
<keyword evidence="4" id="KW-1015">Disulfide bond</keyword>
<keyword evidence="3" id="KW-0677">Repeat</keyword>
<dbReference type="Pfam" id="PF07645">
    <property type="entry name" value="EGF_CA"/>
    <property type="match status" value="1"/>
</dbReference>
<dbReference type="PANTHER" id="PTHR24039:SF58">
    <property type="entry name" value="EGF-LIKE DOMAIN-CONTAINING PROTEIN"/>
    <property type="match status" value="1"/>
</dbReference>
<dbReference type="EMBL" id="CAIIXF020000007">
    <property type="protein sequence ID" value="CAH1789167.1"/>
    <property type="molecule type" value="Genomic_DNA"/>
</dbReference>
<dbReference type="Gene3D" id="2.10.25.10">
    <property type="entry name" value="Laminin"/>
    <property type="match status" value="1"/>
</dbReference>
<evidence type="ECO:0000256" key="3">
    <source>
        <dbReference type="ARBA" id="ARBA00022737"/>
    </source>
</evidence>
<dbReference type="InterPro" id="IPR000742">
    <property type="entry name" value="EGF"/>
</dbReference>
<dbReference type="InterPro" id="IPR000152">
    <property type="entry name" value="EGF-type_Asp/Asn_hydroxyl_site"/>
</dbReference>
<dbReference type="SUPFAM" id="SSF57196">
    <property type="entry name" value="EGF/Laminin"/>
    <property type="match status" value="1"/>
</dbReference>
<comment type="caution">
    <text evidence="5">Lacks conserved residue(s) required for the propagation of feature annotation.</text>
</comment>
<gene>
    <name evidence="6" type="ORF">OFUS_LOCUS14573</name>
</gene>
<dbReference type="InterPro" id="IPR049883">
    <property type="entry name" value="NOTCH1_EGF-like"/>
</dbReference>
<reference evidence="6" key="1">
    <citation type="submission" date="2022-03" db="EMBL/GenBank/DDBJ databases">
        <authorList>
            <person name="Martin C."/>
        </authorList>
    </citation>
    <scope>NUCLEOTIDE SEQUENCE</scope>
</reference>
<dbReference type="PROSITE" id="PS50024">
    <property type="entry name" value="SEA"/>
    <property type="match status" value="1"/>
</dbReference>
<dbReference type="PANTHER" id="PTHR24039">
    <property type="entry name" value="FIBRILLIN-RELATED"/>
    <property type="match status" value="1"/>
</dbReference>
<evidence type="ECO:0000256" key="1">
    <source>
        <dbReference type="ARBA" id="ARBA00022536"/>
    </source>
</evidence>
<dbReference type="InterPro" id="IPR000082">
    <property type="entry name" value="SEA_dom"/>
</dbReference>
<evidence type="ECO:0000256" key="5">
    <source>
        <dbReference type="PROSITE-ProRule" id="PRU00076"/>
    </source>
</evidence>
<protein>
    <submittedName>
        <fullName evidence="6">Uncharacterized protein</fullName>
    </submittedName>
</protein>
<dbReference type="PROSITE" id="PS01187">
    <property type="entry name" value="EGF_CA"/>
    <property type="match status" value="1"/>
</dbReference>
<dbReference type="OrthoDB" id="10040649at2759"/>
<proteinExistence type="predicted"/>
<organism evidence="6 7">
    <name type="scientific">Owenia fusiformis</name>
    <name type="common">Polychaete worm</name>
    <dbReference type="NCBI Taxonomy" id="6347"/>
    <lineage>
        <taxon>Eukaryota</taxon>
        <taxon>Metazoa</taxon>
        <taxon>Spiralia</taxon>
        <taxon>Lophotrochozoa</taxon>
        <taxon>Annelida</taxon>
        <taxon>Polychaeta</taxon>
        <taxon>Sedentaria</taxon>
        <taxon>Canalipalpata</taxon>
        <taxon>Sabellida</taxon>
        <taxon>Oweniida</taxon>
        <taxon>Oweniidae</taxon>
        <taxon>Owenia</taxon>
    </lineage>
</organism>
<keyword evidence="2" id="KW-0732">Signal</keyword>
<name>A0A8J1Y434_OWEFU</name>
<dbReference type="Proteomes" id="UP000749559">
    <property type="component" value="Unassembled WGS sequence"/>
</dbReference>
<comment type="caution">
    <text evidence="6">The sequence shown here is derived from an EMBL/GenBank/DDBJ whole genome shotgun (WGS) entry which is preliminary data.</text>
</comment>
<dbReference type="CDD" id="cd00054">
    <property type="entry name" value="EGF_CA"/>
    <property type="match status" value="1"/>
</dbReference>
<evidence type="ECO:0000256" key="4">
    <source>
        <dbReference type="ARBA" id="ARBA00023157"/>
    </source>
</evidence>
<dbReference type="SMART" id="SM00181">
    <property type="entry name" value="EGF"/>
    <property type="match status" value="1"/>
</dbReference>
<dbReference type="SMART" id="SM00179">
    <property type="entry name" value="EGF_CA"/>
    <property type="match status" value="1"/>
</dbReference>
<keyword evidence="7" id="KW-1185">Reference proteome</keyword>
<keyword evidence="1 5" id="KW-0245">EGF-like domain</keyword>
<dbReference type="GO" id="GO:0005509">
    <property type="term" value="F:calcium ion binding"/>
    <property type="evidence" value="ECO:0007669"/>
    <property type="project" value="InterPro"/>
</dbReference>
<evidence type="ECO:0000256" key="2">
    <source>
        <dbReference type="ARBA" id="ARBA00022729"/>
    </source>
</evidence>
<dbReference type="AlphaFoldDB" id="A0A8J1Y434"/>
<evidence type="ECO:0000313" key="6">
    <source>
        <dbReference type="EMBL" id="CAH1789167.1"/>
    </source>
</evidence>
<sequence length="364" mass="39341">MSKTTVQTTTTDEIITVPTSTSTVQTTETDQTKTAVQTTTIEEITTTVPTSTTIVQTTTTDENTSAVQITKTDGISTILPTTTSDKTSTTVPATTSDQTIVTVPMTTITNTTFASSTVITTAKMVTKTEPYSCGKMTCPPGRVGKTCAESGYAFSVVLRLNERFSEALKDVESEEYKDFKEKFFCSVSEGYKQGILGHKYRAFLKIENLTSGSILVAFSLTLEPLSIDGASDPPTPDLVEASFNVTAANQFGLLKYRGQPESVKDYDECSTHSSNDCHANASCTNQIGSYTCACATGFVDERTDTILPGRMCKAEYVLSRLDYILIIVGGFVAVGLISVIVTVCCYVRNMASKRKEINRTYPGL</sequence>
<dbReference type="InterPro" id="IPR001881">
    <property type="entry name" value="EGF-like_Ca-bd_dom"/>
</dbReference>
<dbReference type="InterPro" id="IPR018097">
    <property type="entry name" value="EGF_Ca-bd_CS"/>
</dbReference>
<dbReference type="PROSITE" id="PS00010">
    <property type="entry name" value="ASX_HYDROXYL"/>
    <property type="match status" value="1"/>
</dbReference>
<evidence type="ECO:0000313" key="7">
    <source>
        <dbReference type="Proteomes" id="UP000749559"/>
    </source>
</evidence>
<dbReference type="PROSITE" id="PS50026">
    <property type="entry name" value="EGF_3"/>
    <property type="match status" value="1"/>
</dbReference>
<accession>A0A8J1Y434</accession>